<reference evidence="4 5" key="1">
    <citation type="submission" date="2019-08" db="EMBL/GenBank/DDBJ databases">
        <title>Archaea genome.</title>
        <authorList>
            <person name="Kajale S."/>
            <person name="Shouche Y."/>
            <person name="Deshpande N."/>
            <person name="Sharma A."/>
        </authorList>
    </citation>
    <scope>NUCLEOTIDE SEQUENCE [LARGE SCALE GENOMIC DNA]</scope>
    <source>
        <strain evidence="4 5">ESP3B_9</strain>
    </source>
</reference>
<feature type="region of interest" description="Disordered" evidence="1">
    <location>
        <begin position="126"/>
        <end position="150"/>
    </location>
</feature>
<comment type="caution">
    <text evidence="4">The sequence shown here is derived from an EMBL/GenBank/DDBJ whole genome shotgun (WGS) entry which is preliminary data.</text>
</comment>
<feature type="compositionally biased region" description="Polar residues" evidence="1">
    <location>
        <begin position="127"/>
        <end position="139"/>
    </location>
</feature>
<keyword evidence="2" id="KW-0472">Membrane</keyword>
<dbReference type="EMBL" id="VTAW01000042">
    <property type="protein sequence ID" value="TYT60448.1"/>
    <property type="molecule type" value="Genomic_DNA"/>
</dbReference>
<dbReference type="AlphaFoldDB" id="A0A5D5AF63"/>
<organism evidence="4 5">
    <name type="scientific">Natrialba swarupiae</name>
    <dbReference type="NCBI Taxonomy" id="2448032"/>
    <lineage>
        <taxon>Archaea</taxon>
        <taxon>Methanobacteriati</taxon>
        <taxon>Methanobacteriota</taxon>
        <taxon>Stenosarchaea group</taxon>
        <taxon>Halobacteria</taxon>
        <taxon>Halobacteriales</taxon>
        <taxon>Natrialbaceae</taxon>
        <taxon>Natrialba</taxon>
    </lineage>
</organism>
<feature type="transmembrane region" description="Helical" evidence="2">
    <location>
        <begin position="22"/>
        <end position="40"/>
    </location>
</feature>
<keyword evidence="2" id="KW-1133">Transmembrane helix</keyword>
<keyword evidence="5" id="KW-1185">Reference proteome</keyword>
<dbReference type="Proteomes" id="UP000324104">
    <property type="component" value="Unassembled WGS sequence"/>
</dbReference>
<protein>
    <submittedName>
        <fullName evidence="4">SHOCT domain-containing protein</fullName>
    </submittedName>
</protein>
<proteinExistence type="predicted"/>
<evidence type="ECO:0000259" key="3">
    <source>
        <dbReference type="Pfam" id="PF09851"/>
    </source>
</evidence>
<feature type="domain" description="SHOCT" evidence="3">
    <location>
        <begin position="92"/>
        <end position="119"/>
    </location>
</feature>
<sequence>MTFSTEQSMCLYMPQESSLSRLRGNATEILGLLFVSLMIIGLFTEFWLLIAGLIGLLFITPLIALLIGDQEAIEEWWGEEKAEQYGDNSEEDPLETLKRRYAEGELSEAEFEYKIQQLLEVDDIESVQRTADGPQTSDPPESVEMEREDR</sequence>
<dbReference type="Pfam" id="PF09851">
    <property type="entry name" value="SHOCT"/>
    <property type="match status" value="1"/>
</dbReference>
<keyword evidence="2" id="KW-0812">Transmembrane</keyword>
<gene>
    <name evidence="4" type="ORF">FYC77_18745</name>
</gene>
<dbReference type="InterPro" id="IPR018649">
    <property type="entry name" value="SHOCT"/>
</dbReference>
<evidence type="ECO:0000256" key="2">
    <source>
        <dbReference type="SAM" id="Phobius"/>
    </source>
</evidence>
<evidence type="ECO:0000313" key="5">
    <source>
        <dbReference type="Proteomes" id="UP000324104"/>
    </source>
</evidence>
<feature type="transmembrane region" description="Helical" evidence="2">
    <location>
        <begin position="46"/>
        <end position="67"/>
    </location>
</feature>
<evidence type="ECO:0000256" key="1">
    <source>
        <dbReference type="SAM" id="MobiDB-lite"/>
    </source>
</evidence>
<accession>A0A5D5AF63</accession>
<evidence type="ECO:0000313" key="4">
    <source>
        <dbReference type="EMBL" id="TYT60448.1"/>
    </source>
</evidence>
<name>A0A5D5AF63_9EURY</name>